<reference evidence="9 10" key="2">
    <citation type="journal article" date="2008" name="Nature">
        <title>The Phaeodactylum genome reveals the evolutionary history of diatom genomes.</title>
        <authorList>
            <person name="Bowler C."/>
            <person name="Allen A.E."/>
            <person name="Badger J.H."/>
            <person name="Grimwood J."/>
            <person name="Jabbari K."/>
            <person name="Kuo A."/>
            <person name="Maheswari U."/>
            <person name="Martens C."/>
            <person name="Maumus F."/>
            <person name="Otillar R.P."/>
            <person name="Rayko E."/>
            <person name="Salamov A."/>
            <person name="Vandepoele K."/>
            <person name="Beszteri B."/>
            <person name="Gruber A."/>
            <person name="Heijde M."/>
            <person name="Katinka M."/>
            <person name="Mock T."/>
            <person name="Valentin K."/>
            <person name="Verret F."/>
            <person name="Berges J.A."/>
            <person name="Brownlee C."/>
            <person name="Cadoret J.P."/>
            <person name="Chiovitti A."/>
            <person name="Choi C.J."/>
            <person name="Coesel S."/>
            <person name="De Martino A."/>
            <person name="Detter J.C."/>
            <person name="Durkin C."/>
            <person name="Falciatore A."/>
            <person name="Fournet J."/>
            <person name="Haruta M."/>
            <person name="Huysman M.J."/>
            <person name="Jenkins B.D."/>
            <person name="Jiroutova K."/>
            <person name="Jorgensen R.E."/>
            <person name="Joubert Y."/>
            <person name="Kaplan A."/>
            <person name="Kroger N."/>
            <person name="Kroth P.G."/>
            <person name="La Roche J."/>
            <person name="Lindquist E."/>
            <person name="Lommer M."/>
            <person name="Martin-Jezequel V."/>
            <person name="Lopez P.J."/>
            <person name="Lucas S."/>
            <person name="Mangogna M."/>
            <person name="McGinnis K."/>
            <person name="Medlin L.K."/>
            <person name="Montsant A."/>
            <person name="Oudot-Le Secq M.P."/>
            <person name="Napoli C."/>
            <person name="Obornik M."/>
            <person name="Parker M.S."/>
            <person name="Petit J.L."/>
            <person name="Porcel B.M."/>
            <person name="Poulsen N."/>
            <person name="Robison M."/>
            <person name="Rychlewski L."/>
            <person name="Rynearson T.A."/>
            <person name="Schmutz J."/>
            <person name="Shapiro H."/>
            <person name="Siaut M."/>
            <person name="Stanley M."/>
            <person name="Sussman M.R."/>
            <person name="Taylor A.R."/>
            <person name="Vardi A."/>
            <person name="von Dassow P."/>
            <person name="Vyverman W."/>
            <person name="Willis A."/>
            <person name="Wyrwicz L.S."/>
            <person name="Rokhsar D.S."/>
            <person name="Weissenbach J."/>
            <person name="Armbrust E.V."/>
            <person name="Green B.R."/>
            <person name="Van de Peer Y."/>
            <person name="Grigoriev I.V."/>
        </authorList>
    </citation>
    <scope>NUCLEOTIDE SEQUENCE [LARGE SCALE GENOMIC DNA]</scope>
    <source>
        <strain evidence="9 10">CCMP1335</strain>
    </source>
</reference>
<evidence type="ECO:0000256" key="6">
    <source>
        <dbReference type="PROSITE-ProRule" id="PRU10141"/>
    </source>
</evidence>
<name>B5YP80_THAPS</name>
<evidence type="ECO:0000256" key="2">
    <source>
        <dbReference type="ARBA" id="ARBA00022679"/>
    </source>
</evidence>
<feature type="domain" description="Protein kinase" evidence="8">
    <location>
        <begin position="1"/>
        <end position="260"/>
    </location>
</feature>
<dbReference type="PROSITE" id="PS00107">
    <property type="entry name" value="PROTEIN_KINASE_ATP"/>
    <property type="match status" value="1"/>
</dbReference>
<dbReference type="GO" id="GO:0004683">
    <property type="term" value="F:calcium/calmodulin-dependent protein kinase activity"/>
    <property type="evidence" value="ECO:0000318"/>
    <property type="project" value="GO_Central"/>
</dbReference>
<dbReference type="InterPro" id="IPR011009">
    <property type="entry name" value="Kinase-like_dom_sf"/>
</dbReference>
<evidence type="ECO:0000313" key="10">
    <source>
        <dbReference type="Proteomes" id="UP000001449"/>
    </source>
</evidence>
<dbReference type="FunFam" id="1.10.510.10:FF:001413">
    <property type="entry name" value="Predicted protein"/>
    <property type="match status" value="1"/>
</dbReference>
<feature type="non-terminal residue" evidence="9">
    <location>
        <position position="267"/>
    </location>
</feature>
<keyword evidence="3 6" id="KW-0547">Nucleotide-binding</keyword>
<dbReference type="InterPro" id="IPR000719">
    <property type="entry name" value="Prot_kinase_dom"/>
</dbReference>
<dbReference type="PROSITE" id="PS50011">
    <property type="entry name" value="PROTEIN_KINASE_DOM"/>
    <property type="match status" value="1"/>
</dbReference>
<dbReference type="OMA" id="DHPWVIT"/>
<dbReference type="GO" id="GO:0005516">
    <property type="term" value="F:calmodulin binding"/>
    <property type="evidence" value="ECO:0000318"/>
    <property type="project" value="GO_Central"/>
</dbReference>
<evidence type="ECO:0000256" key="1">
    <source>
        <dbReference type="ARBA" id="ARBA00022527"/>
    </source>
</evidence>
<dbReference type="GeneID" id="7446169"/>
<dbReference type="GO" id="GO:0009931">
    <property type="term" value="F:calcium-dependent protein serine/threonine kinase activity"/>
    <property type="evidence" value="ECO:0000318"/>
    <property type="project" value="GO_Central"/>
</dbReference>
<evidence type="ECO:0000256" key="7">
    <source>
        <dbReference type="RuleBase" id="RU000304"/>
    </source>
</evidence>
<proteinExistence type="inferred from homology"/>
<organism evidence="9 10">
    <name type="scientific">Thalassiosira pseudonana</name>
    <name type="common">Marine diatom</name>
    <name type="synonym">Cyclotella nana</name>
    <dbReference type="NCBI Taxonomy" id="35128"/>
    <lineage>
        <taxon>Eukaryota</taxon>
        <taxon>Sar</taxon>
        <taxon>Stramenopiles</taxon>
        <taxon>Ochrophyta</taxon>
        <taxon>Bacillariophyta</taxon>
        <taxon>Coscinodiscophyceae</taxon>
        <taxon>Thalassiosirophycidae</taxon>
        <taxon>Thalassiosirales</taxon>
        <taxon>Thalassiosiraceae</taxon>
        <taxon>Thalassiosira</taxon>
    </lineage>
</organism>
<dbReference type="InParanoid" id="B5YP80"/>
<dbReference type="GO" id="GO:0005737">
    <property type="term" value="C:cytoplasm"/>
    <property type="evidence" value="ECO:0000318"/>
    <property type="project" value="GO_Central"/>
</dbReference>
<dbReference type="STRING" id="35128.B5YP80"/>
<feature type="non-terminal residue" evidence="9">
    <location>
        <position position="1"/>
    </location>
</feature>
<keyword evidence="1 7" id="KW-0723">Serine/threonine-protein kinase</keyword>
<dbReference type="Proteomes" id="UP000001449">
    <property type="component" value="Chromosome 7"/>
</dbReference>
<evidence type="ECO:0000256" key="5">
    <source>
        <dbReference type="ARBA" id="ARBA00022840"/>
    </source>
</evidence>
<dbReference type="AlphaFoldDB" id="B5YP80"/>
<dbReference type="PROSITE" id="PS00108">
    <property type="entry name" value="PROTEIN_KINASE_ST"/>
    <property type="match status" value="1"/>
</dbReference>
<keyword evidence="10" id="KW-1185">Reference proteome</keyword>
<keyword evidence="4" id="KW-0418">Kinase</keyword>
<evidence type="ECO:0000256" key="4">
    <source>
        <dbReference type="ARBA" id="ARBA00022777"/>
    </source>
</evidence>
<dbReference type="Gene3D" id="1.10.510.10">
    <property type="entry name" value="Transferase(Phosphotransferase) domain 1"/>
    <property type="match status" value="1"/>
</dbReference>
<dbReference type="InterPro" id="IPR008271">
    <property type="entry name" value="Ser/Thr_kinase_AS"/>
</dbReference>
<dbReference type="CDD" id="cd05117">
    <property type="entry name" value="STKc_CAMK"/>
    <property type="match status" value="1"/>
</dbReference>
<feature type="binding site" evidence="6">
    <location>
        <position position="24"/>
    </location>
    <ligand>
        <name>ATP</name>
        <dbReference type="ChEBI" id="CHEBI:30616"/>
    </ligand>
</feature>
<dbReference type="PIRSF" id="PIRSF000654">
    <property type="entry name" value="Integrin-linked_kinase"/>
    <property type="match status" value="1"/>
</dbReference>
<dbReference type="SUPFAM" id="SSF56112">
    <property type="entry name" value="Protein kinase-like (PK-like)"/>
    <property type="match status" value="1"/>
</dbReference>
<dbReference type="RefSeq" id="XP_002295696.1">
    <property type="nucleotide sequence ID" value="XM_002295660.1"/>
</dbReference>
<accession>B5YP80</accession>
<gene>
    <name evidence="9" type="ORF">THAPS_14242</name>
</gene>
<dbReference type="InterPro" id="IPR017441">
    <property type="entry name" value="Protein_kinase_ATP_BS"/>
</dbReference>
<dbReference type="KEGG" id="tps:THAPS_14242"/>
<evidence type="ECO:0000259" key="8">
    <source>
        <dbReference type="PROSITE" id="PS50011"/>
    </source>
</evidence>
<comment type="similarity">
    <text evidence="7">Belongs to the protein kinase superfamily.</text>
</comment>
<dbReference type="SMART" id="SM00220">
    <property type="entry name" value="S_TKc"/>
    <property type="match status" value="1"/>
</dbReference>
<dbReference type="EMBL" id="CP001160">
    <property type="protein sequence ID" value="ACI64413.1"/>
    <property type="molecule type" value="Genomic_DNA"/>
</dbReference>
<dbReference type="GO" id="GO:0005524">
    <property type="term" value="F:ATP binding"/>
    <property type="evidence" value="ECO:0007669"/>
    <property type="project" value="UniProtKB-UniRule"/>
</dbReference>
<evidence type="ECO:0000313" key="9">
    <source>
        <dbReference type="EMBL" id="ACI64413.1"/>
    </source>
</evidence>
<sequence length="267" mass="30761">LGVGHHGSVRQCVDRSTGQQFAIKSLRKSEHSSKLKDLDREVMLLDEMNHERIIRLVDLYEDEEYLHLVTNLCHGGELFDRIRKKSAENRVGGCFSEQQAAKILHQLLSSVSYMHKNNVVHRDLKPENILFETTDEDSSIKIIDFGLARKHYAKHGEPPMKSLVGTPYYLAPEVLRKCYGKECDLWSVGVIAYILLSGYPPFNAPSSKGVYQKVMRGKYWFPSAEWKHVSIGAKYFIHRLLQMDPKKRMTADQALIHPWILSQLNRK</sequence>
<dbReference type="FunFam" id="3.30.200.20:FF:000880">
    <property type="entry name" value="Predicted protein"/>
    <property type="match status" value="1"/>
</dbReference>
<keyword evidence="5 6" id="KW-0067">ATP-binding</keyword>
<dbReference type="eggNOG" id="KOG0032">
    <property type="taxonomic scope" value="Eukaryota"/>
</dbReference>
<dbReference type="GO" id="GO:0005634">
    <property type="term" value="C:nucleus"/>
    <property type="evidence" value="ECO:0000318"/>
    <property type="project" value="GO_Central"/>
</dbReference>
<dbReference type="PANTHER" id="PTHR24349">
    <property type="entry name" value="SERINE/THREONINE-PROTEIN KINASE"/>
    <property type="match status" value="1"/>
</dbReference>
<dbReference type="Gene3D" id="3.30.200.20">
    <property type="entry name" value="Phosphorylase Kinase, domain 1"/>
    <property type="match status" value="1"/>
</dbReference>
<keyword evidence="2" id="KW-0808">Transferase</keyword>
<dbReference type="Pfam" id="PF00069">
    <property type="entry name" value="Pkinase"/>
    <property type="match status" value="1"/>
</dbReference>
<protein>
    <recommendedName>
        <fullName evidence="8">Protein kinase domain-containing protein</fullName>
    </recommendedName>
</protein>
<evidence type="ECO:0000256" key="3">
    <source>
        <dbReference type="ARBA" id="ARBA00022741"/>
    </source>
</evidence>
<dbReference type="PaxDb" id="35128-Thaps14242"/>
<dbReference type="HOGENOM" id="CLU_000288_63_0_1"/>
<reference evidence="9 10" key="1">
    <citation type="journal article" date="2004" name="Science">
        <title>The genome of the diatom Thalassiosira pseudonana: ecology, evolution, and metabolism.</title>
        <authorList>
            <person name="Armbrust E.V."/>
            <person name="Berges J.A."/>
            <person name="Bowler C."/>
            <person name="Green B.R."/>
            <person name="Martinez D."/>
            <person name="Putnam N.H."/>
            <person name="Zhou S."/>
            <person name="Allen A.E."/>
            <person name="Apt K.E."/>
            <person name="Bechner M."/>
            <person name="Brzezinski M.A."/>
            <person name="Chaal B.K."/>
            <person name="Chiovitti A."/>
            <person name="Davis A.K."/>
            <person name="Demarest M.S."/>
            <person name="Detter J.C."/>
            <person name="Glavina T."/>
            <person name="Goodstein D."/>
            <person name="Hadi M.Z."/>
            <person name="Hellsten U."/>
            <person name="Hildebrand M."/>
            <person name="Jenkins B.D."/>
            <person name="Jurka J."/>
            <person name="Kapitonov V.V."/>
            <person name="Kroger N."/>
            <person name="Lau W.W."/>
            <person name="Lane T.W."/>
            <person name="Larimer F.W."/>
            <person name="Lippmeier J.C."/>
            <person name="Lucas S."/>
            <person name="Medina M."/>
            <person name="Montsant A."/>
            <person name="Obornik M."/>
            <person name="Parker M.S."/>
            <person name="Palenik B."/>
            <person name="Pazour G.J."/>
            <person name="Richardson P.M."/>
            <person name="Rynearson T.A."/>
            <person name="Saito M.A."/>
            <person name="Schwartz D.C."/>
            <person name="Thamatrakoln K."/>
            <person name="Valentin K."/>
            <person name="Vardi A."/>
            <person name="Wilkerson F.P."/>
            <person name="Rokhsar D.S."/>
        </authorList>
    </citation>
    <scope>NUCLEOTIDE SEQUENCE [LARGE SCALE GENOMIC DNA]</scope>
    <source>
        <strain evidence="9 10">CCMP1335</strain>
    </source>
</reference>
<dbReference type="InterPro" id="IPR050205">
    <property type="entry name" value="CDPK_Ser/Thr_kinases"/>
</dbReference>
<dbReference type="GO" id="GO:0035556">
    <property type="term" value="P:intracellular signal transduction"/>
    <property type="evidence" value="ECO:0000318"/>
    <property type="project" value="GO_Central"/>
</dbReference>